<evidence type="ECO:0000313" key="3">
    <source>
        <dbReference type="Proteomes" id="UP000242656"/>
    </source>
</evidence>
<protein>
    <recommendedName>
        <fullName evidence="4">DUF3889 domain-containing protein</fullName>
    </recommendedName>
</protein>
<evidence type="ECO:0008006" key="4">
    <source>
        <dbReference type="Google" id="ProtNLM"/>
    </source>
</evidence>
<evidence type="ECO:0000313" key="2">
    <source>
        <dbReference type="EMBL" id="PFK31248.1"/>
    </source>
</evidence>
<sequence>MMKRIFACFVLGIIFLTTYCNTYTHPSVVYAQPPYAKWGKLAVEKTKEKYPKAQIIDYLHIGRKPKTVHITTEKFKLWLRENGKEYGVFVDVEFDTKTEKFLKITFQKTSR</sequence>
<dbReference type="Proteomes" id="UP000242656">
    <property type="component" value="Unassembled WGS sequence"/>
</dbReference>
<accession>A0A2B0LB46</accession>
<dbReference type="AlphaFoldDB" id="A0A2B0LB46"/>
<proteinExistence type="predicted"/>
<organism evidence="2 3">
    <name type="scientific">Bacillus cereus</name>
    <dbReference type="NCBI Taxonomy" id="1396"/>
    <lineage>
        <taxon>Bacteria</taxon>
        <taxon>Bacillati</taxon>
        <taxon>Bacillota</taxon>
        <taxon>Bacilli</taxon>
        <taxon>Bacillales</taxon>
        <taxon>Bacillaceae</taxon>
        <taxon>Bacillus</taxon>
        <taxon>Bacillus cereus group</taxon>
    </lineage>
</organism>
<comment type="caution">
    <text evidence="2">The sequence shown here is derived from an EMBL/GenBank/DDBJ whole genome shotgun (WGS) entry which is preliminary data.</text>
</comment>
<feature type="signal peptide" evidence="1">
    <location>
        <begin position="1"/>
        <end position="22"/>
    </location>
</feature>
<dbReference type="InterPro" id="IPR024987">
    <property type="entry name" value="DUF3889"/>
</dbReference>
<gene>
    <name evidence="2" type="ORF">COI93_20950</name>
</gene>
<name>A0A2B0LB46_BACCE</name>
<reference evidence="2 3" key="1">
    <citation type="submission" date="2017-09" db="EMBL/GenBank/DDBJ databases">
        <title>Large-scale bioinformatics analysis of Bacillus genomes uncovers conserved roles of natural products in bacterial physiology.</title>
        <authorList>
            <consortium name="Agbiome Team Llc"/>
            <person name="Bleich R.M."/>
            <person name="Grubbs K.J."/>
            <person name="Santa Maria K.C."/>
            <person name="Allen S.E."/>
            <person name="Farag S."/>
            <person name="Shank E.A."/>
            <person name="Bowers A."/>
        </authorList>
    </citation>
    <scope>NUCLEOTIDE SEQUENCE [LARGE SCALE GENOMIC DNA]</scope>
    <source>
        <strain evidence="2 3">AFS083043</strain>
    </source>
</reference>
<evidence type="ECO:0000256" key="1">
    <source>
        <dbReference type="SAM" id="SignalP"/>
    </source>
</evidence>
<dbReference type="Gene3D" id="3.10.450.390">
    <property type="entry name" value="Protein of unknown function DUF3889"/>
    <property type="match status" value="1"/>
</dbReference>
<keyword evidence="1" id="KW-0732">Signal</keyword>
<dbReference type="EMBL" id="NUWN01000097">
    <property type="protein sequence ID" value="PFK31248.1"/>
    <property type="molecule type" value="Genomic_DNA"/>
</dbReference>
<dbReference type="Pfam" id="PF13028">
    <property type="entry name" value="DUF3889"/>
    <property type="match status" value="1"/>
</dbReference>
<feature type="chain" id="PRO_5039098501" description="DUF3889 domain-containing protein" evidence="1">
    <location>
        <begin position="23"/>
        <end position="111"/>
    </location>
</feature>